<evidence type="ECO:0000313" key="4">
    <source>
        <dbReference type="Proteomes" id="UP000321567"/>
    </source>
</evidence>
<evidence type="ECO:0000256" key="2">
    <source>
        <dbReference type="SAM" id="MobiDB-lite"/>
    </source>
</evidence>
<name>A0A512HBK1_9PROT</name>
<feature type="coiled-coil region" evidence="1">
    <location>
        <begin position="139"/>
        <end position="166"/>
    </location>
</feature>
<accession>A0A512HBK1</accession>
<dbReference type="EMBL" id="BJZO01000115">
    <property type="protein sequence ID" value="GEO82823.1"/>
    <property type="molecule type" value="Genomic_DNA"/>
</dbReference>
<evidence type="ECO:0000256" key="1">
    <source>
        <dbReference type="SAM" id="Coils"/>
    </source>
</evidence>
<dbReference type="Proteomes" id="UP000321567">
    <property type="component" value="Unassembled WGS sequence"/>
</dbReference>
<feature type="compositionally biased region" description="Pro residues" evidence="2">
    <location>
        <begin position="228"/>
        <end position="255"/>
    </location>
</feature>
<dbReference type="RefSeq" id="WP_174823038.1">
    <property type="nucleotide sequence ID" value="NZ_BJZO01000115.1"/>
</dbReference>
<protein>
    <submittedName>
        <fullName evidence="3">Uncharacterized protein</fullName>
    </submittedName>
</protein>
<comment type="caution">
    <text evidence="3">The sequence shown here is derived from an EMBL/GenBank/DDBJ whole genome shotgun (WGS) entry which is preliminary data.</text>
</comment>
<sequence length="255" mass="26837">MSAPDPLEIIESRLVRALHDRVVLGETDHPAVLSTWVAICGDVPDSTILCELPPILGRLAREEGGEAALAGAGLIPAAGSRPLFWQALAARVASHVRRLDDAARDSGAPSPALMPPQMASARAQVAVLHRQMMTLVDAAFAVEAERERLVAETERLEAELAALSAEIGDAITGVLDNQADAPRALARLAEAVGLDSAASALRRLPRLPFASPLPPPPREARPARMRLSPPPGTPRTPRPLPKPVALPPLALPGTL</sequence>
<organism evidence="3 4">
    <name type="scientific">Pararhodospirillum oryzae</name>
    <dbReference type="NCBI Taxonomy" id="478448"/>
    <lineage>
        <taxon>Bacteria</taxon>
        <taxon>Pseudomonadati</taxon>
        <taxon>Pseudomonadota</taxon>
        <taxon>Alphaproteobacteria</taxon>
        <taxon>Rhodospirillales</taxon>
        <taxon>Rhodospirillaceae</taxon>
        <taxon>Pararhodospirillum</taxon>
    </lineage>
</organism>
<proteinExistence type="predicted"/>
<reference evidence="3 4" key="1">
    <citation type="submission" date="2019-07" db="EMBL/GenBank/DDBJ databases">
        <title>Whole genome shotgun sequence of Rhodospirillum oryzae NBRC 107573.</title>
        <authorList>
            <person name="Hosoyama A."/>
            <person name="Uohara A."/>
            <person name="Ohji S."/>
            <person name="Ichikawa N."/>
        </authorList>
    </citation>
    <scope>NUCLEOTIDE SEQUENCE [LARGE SCALE GENOMIC DNA]</scope>
    <source>
        <strain evidence="3 4">NBRC 107573</strain>
    </source>
</reference>
<keyword evidence="4" id="KW-1185">Reference proteome</keyword>
<evidence type="ECO:0000313" key="3">
    <source>
        <dbReference type="EMBL" id="GEO82823.1"/>
    </source>
</evidence>
<dbReference type="AlphaFoldDB" id="A0A512HBK1"/>
<feature type="region of interest" description="Disordered" evidence="2">
    <location>
        <begin position="207"/>
        <end position="255"/>
    </location>
</feature>
<keyword evidence="1" id="KW-0175">Coiled coil</keyword>
<gene>
    <name evidence="3" type="ORF">ROR02_29540</name>
</gene>